<keyword evidence="6" id="KW-0408">Iron</keyword>
<dbReference type="InterPro" id="IPR036942">
    <property type="entry name" value="Beta-barrel_TonB_sf"/>
</dbReference>
<comment type="similarity">
    <text evidence="11 12">Belongs to the TonB-dependent receptor family.</text>
</comment>
<dbReference type="OrthoDB" id="127311at2"/>
<evidence type="ECO:0000256" key="1">
    <source>
        <dbReference type="ARBA" id="ARBA00004571"/>
    </source>
</evidence>
<comment type="subcellular location">
    <subcellularLocation>
        <location evidence="1 11">Cell outer membrane</location>
        <topology evidence="1 11">Multi-pass membrane protein</topology>
    </subcellularLocation>
</comment>
<dbReference type="Pfam" id="PF07715">
    <property type="entry name" value="Plug"/>
    <property type="match status" value="1"/>
</dbReference>
<dbReference type="Pfam" id="PF00593">
    <property type="entry name" value="TonB_dep_Rec_b-barrel"/>
    <property type="match status" value="1"/>
</dbReference>
<sequence>MAYCCIATAIANPVLAFAQQEQTASNEAAAPAASSKASDTDFLTELLATPEQPAQESNTSATPATETATTSPAPASEEKPAEASVEAQASEPSAAATADVTESLDLIGVKKPAENSVAAAPIRGRQIDEIVVTATKREENLRDIPASISAFTGEKLENEGKLSLNDFIQQSPGVTAAQGNAGFTRITMRGISTDTSPAAATPSPVGIFIGDVSFSDPYTANIVPDLSAFDLSGVEILKGPQGTLFGGSALSGAVRYQLQEPVQGEWQFRAFSQYNHPDDGGQAFTTGGAVNIPLLTDHNLALRFVYVDRHYPGVYDNGRTGEKDIDHASGNQIRGILLWEPSENWKFKYTHLFQKSNTPQATFTADTPNGPRSNSSKILDTPSDNHFSMDNLEMNYNFESMRLVSQTARVVKDALFYGDYTAALFGNPPQGYPAALAASSEVIDKSKAFSQEIRLQSTDDDAFKWLVGAYYFDYDGYFNLHIDTPATTGLLGPGSLINTIAGLLGVPGQFINENTSLLNGESISSSKEIAIFTDLNYNLWDRLDLSVGARFYSTKVTGGYVGTGILILAENNLSPTNTIGDLKERGINPKFSATYHFSDEISLYGMAAKGFRFGGVSSVPSTASNGVPPTFKSDTLWNYELGLRTSWLEDTLHADITGFYLFYKNPIITQATTGVIPLSYSDNVSSAISRGLELSLLWNPPVDGLSMSFNGGMTDAHITAPFEAANGDQVQPGQEMPGAARFQYNSSVQYLRPVSFFLVGANAGYTYVGKGYNNLTHDVEINGFGTLSAGLTFASDALSFKPKIAINLSNILNVTAATAGAIGKSIVTQSKTEQYALNPPRTITVRVSFDL</sequence>
<feature type="region of interest" description="Disordered" evidence="13">
    <location>
        <begin position="50"/>
        <end position="98"/>
    </location>
</feature>
<dbReference type="InterPro" id="IPR012910">
    <property type="entry name" value="Plug_dom"/>
</dbReference>
<dbReference type="EMBL" id="QANS01000002">
    <property type="protein sequence ID" value="PTU32493.1"/>
    <property type="molecule type" value="Genomic_DNA"/>
</dbReference>
<evidence type="ECO:0000259" key="16">
    <source>
        <dbReference type="Pfam" id="PF07715"/>
    </source>
</evidence>
<gene>
    <name evidence="17" type="ORF">CJD38_04220</name>
</gene>
<evidence type="ECO:0000256" key="12">
    <source>
        <dbReference type="RuleBase" id="RU003357"/>
    </source>
</evidence>
<dbReference type="Gene3D" id="2.40.170.20">
    <property type="entry name" value="TonB-dependent receptor, beta-barrel domain"/>
    <property type="match status" value="1"/>
</dbReference>
<evidence type="ECO:0000256" key="2">
    <source>
        <dbReference type="ARBA" id="ARBA00022448"/>
    </source>
</evidence>
<evidence type="ECO:0000256" key="7">
    <source>
        <dbReference type="ARBA" id="ARBA00023065"/>
    </source>
</evidence>
<keyword evidence="5 11" id="KW-0812">Transmembrane</keyword>
<feature type="compositionally biased region" description="Low complexity" evidence="13">
    <location>
        <begin position="82"/>
        <end position="98"/>
    </location>
</feature>
<evidence type="ECO:0000256" key="10">
    <source>
        <dbReference type="ARBA" id="ARBA00023237"/>
    </source>
</evidence>
<keyword evidence="2 11" id="KW-0813">Transport</keyword>
<keyword evidence="4" id="KW-0410">Iron transport</keyword>
<dbReference type="GO" id="GO:0009279">
    <property type="term" value="C:cell outer membrane"/>
    <property type="evidence" value="ECO:0007669"/>
    <property type="project" value="UniProtKB-SubCell"/>
</dbReference>
<dbReference type="Proteomes" id="UP000244248">
    <property type="component" value="Unassembled WGS sequence"/>
</dbReference>
<feature type="domain" description="TonB-dependent receptor-like beta-barrel" evidence="15">
    <location>
        <begin position="357"/>
        <end position="810"/>
    </location>
</feature>
<dbReference type="PANTHER" id="PTHR32552">
    <property type="entry name" value="FERRICHROME IRON RECEPTOR-RELATED"/>
    <property type="match status" value="1"/>
</dbReference>
<evidence type="ECO:0000256" key="13">
    <source>
        <dbReference type="SAM" id="MobiDB-lite"/>
    </source>
</evidence>
<dbReference type="PROSITE" id="PS52016">
    <property type="entry name" value="TONB_DEPENDENT_REC_3"/>
    <property type="match status" value="1"/>
</dbReference>
<evidence type="ECO:0000256" key="3">
    <source>
        <dbReference type="ARBA" id="ARBA00022452"/>
    </source>
</evidence>
<name>A0A2T5MIS8_9GAMM</name>
<dbReference type="AlphaFoldDB" id="A0A2T5MIS8"/>
<dbReference type="GO" id="GO:0006826">
    <property type="term" value="P:iron ion transport"/>
    <property type="evidence" value="ECO:0007669"/>
    <property type="project" value="UniProtKB-KW"/>
</dbReference>
<keyword evidence="7" id="KW-0406">Ion transport</keyword>
<evidence type="ECO:0000313" key="17">
    <source>
        <dbReference type="EMBL" id="PTU32493.1"/>
    </source>
</evidence>
<dbReference type="SUPFAM" id="SSF56935">
    <property type="entry name" value="Porins"/>
    <property type="match status" value="1"/>
</dbReference>
<evidence type="ECO:0000256" key="5">
    <source>
        <dbReference type="ARBA" id="ARBA00022692"/>
    </source>
</evidence>
<feature type="chain" id="PRO_5015476252" evidence="14">
    <location>
        <begin position="19"/>
        <end position="851"/>
    </location>
</feature>
<feature type="domain" description="TonB-dependent receptor plug" evidence="16">
    <location>
        <begin position="141"/>
        <end position="253"/>
    </location>
</feature>
<feature type="region of interest" description="Disordered" evidence="13">
    <location>
        <begin position="360"/>
        <end position="381"/>
    </location>
</feature>
<evidence type="ECO:0000256" key="9">
    <source>
        <dbReference type="ARBA" id="ARBA00023136"/>
    </source>
</evidence>
<feature type="compositionally biased region" description="Low complexity" evidence="13">
    <location>
        <begin position="59"/>
        <end position="75"/>
    </location>
</feature>
<evidence type="ECO:0000259" key="15">
    <source>
        <dbReference type="Pfam" id="PF00593"/>
    </source>
</evidence>
<dbReference type="InterPro" id="IPR039426">
    <property type="entry name" value="TonB-dep_rcpt-like"/>
</dbReference>
<evidence type="ECO:0000256" key="4">
    <source>
        <dbReference type="ARBA" id="ARBA00022496"/>
    </source>
</evidence>
<evidence type="ECO:0000256" key="11">
    <source>
        <dbReference type="PROSITE-ProRule" id="PRU01360"/>
    </source>
</evidence>
<evidence type="ECO:0000256" key="8">
    <source>
        <dbReference type="ARBA" id="ARBA00023077"/>
    </source>
</evidence>
<keyword evidence="17" id="KW-0675">Receptor</keyword>
<accession>A0A2T5MIS8</accession>
<evidence type="ECO:0000313" key="18">
    <source>
        <dbReference type="Proteomes" id="UP000244248"/>
    </source>
</evidence>
<keyword evidence="3 11" id="KW-1134">Transmembrane beta strand</keyword>
<keyword evidence="18" id="KW-1185">Reference proteome</keyword>
<dbReference type="InterPro" id="IPR000531">
    <property type="entry name" value="Beta-barrel_TonB"/>
</dbReference>
<protein>
    <submittedName>
        <fullName evidence="17">TonB-dependent receptor</fullName>
    </submittedName>
</protein>
<keyword evidence="9 11" id="KW-0472">Membrane</keyword>
<feature type="signal peptide" evidence="14">
    <location>
        <begin position="1"/>
        <end position="18"/>
    </location>
</feature>
<reference evidence="17 18" key="1">
    <citation type="submission" date="2018-04" db="EMBL/GenBank/DDBJ databases">
        <title>Novel species isolated from glacier.</title>
        <authorList>
            <person name="Liu Q."/>
            <person name="Xin Y.-H."/>
        </authorList>
    </citation>
    <scope>NUCLEOTIDE SEQUENCE [LARGE SCALE GENOMIC DNA]</scope>
    <source>
        <strain evidence="17 18">GT1R17</strain>
    </source>
</reference>
<proteinExistence type="inferred from homology"/>
<dbReference type="PANTHER" id="PTHR32552:SF81">
    <property type="entry name" value="TONB-DEPENDENT OUTER MEMBRANE RECEPTOR"/>
    <property type="match status" value="1"/>
</dbReference>
<keyword evidence="8 12" id="KW-0798">TonB box</keyword>
<evidence type="ECO:0000256" key="6">
    <source>
        <dbReference type="ARBA" id="ARBA00023004"/>
    </source>
</evidence>
<keyword evidence="14" id="KW-0732">Signal</keyword>
<evidence type="ECO:0000256" key="14">
    <source>
        <dbReference type="SAM" id="SignalP"/>
    </source>
</evidence>
<comment type="caution">
    <text evidence="17">The sequence shown here is derived from an EMBL/GenBank/DDBJ whole genome shotgun (WGS) entry which is preliminary data.</text>
</comment>
<keyword evidence="10 11" id="KW-0998">Cell outer membrane</keyword>
<organism evidence="17 18">
    <name type="scientific">Stenotrophobium rhamnosiphilum</name>
    <dbReference type="NCBI Taxonomy" id="2029166"/>
    <lineage>
        <taxon>Bacteria</taxon>
        <taxon>Pseudomonadati</taxon>
        <taxon>Pseudomonadota</taxon>
        <taxon>Gammaproteobacteria</taxon>
        <taxon>Nevskiales</taxon>
        <taxon>Nevskiaceae</taxon>
        <taxon>Stenotrophobium</taxon>
    </lineage>
</organism>